<evidence type="ECO:0000259" key="2">
    <source>
        <dbReference type="Pfam" id="PF13840"/>
    </source>
</evidence>
<dbReference type="PANTHER" id="PTHR39199">
    <property type="entry name" value="BLR5128 PROTEIN"/>
    <property type="match status" value="1"/>
</dbReference>
<evidence type="ECO:0000313" key="3">
    <source>
        <dbReference type="EMBL" id="AMJ76536.1"/>
    </source>
</evidence>
<dbReference type="Gene3D" id="3.30.2130.10">
    <property type="entry name" value="VC0802-like"/>
    <property type="match status" value="1"/>
</dbReference>
<evidence type="ECO:0000313" key="6">
    <source>
        <dbReference type="Proteomes" id="UP001170717"/>
    </source>
</evidence>
<gene>
    <name evidence="3" type="ORF">AVL57_19215</name>
    <name evidence="4" type="ORF">Q4527_06420</name>
</gene>
<evidence type="ECO:0000313" key="4">
    <source>
        <dbReference type="EMBL" id="MDO6577019.1"/>
    </source>
</evidence>
<dbReference type="KEGG" id="asq:AVL57_19215"/>
<dbReference type="Proteomes" id="UP001170717">
    <property type="component" value="Unassembled WGS sequence"/>
</dbReference>
<dbReference type="RefSeq" id="WP_057796560.1">
    <property type="nucleotide sequence ID" value="NZ_CAXIBE010000035.1"/>
</dbReference>
<evidence type="ECO:0000313" key="5">
    <source>
        <dbReference type="Proteomes" id="UP000056750"/>
    </source>
</evidence>
<keyword evidence="5" id="KW-1185">Reference proteome</keyword>
<name>A0AAW7Z0Q7_9ALTE</name>
<dbReference type="EMBL" id="CP013926">
    <property type="protein sequence ID" value="AMJ76536.1"/>
    <property type="molecule type" value="Genomic_DNA"/>
</dbReference>
<dbReference type="InterPro" id="IPR027795">
    <property type="entry name" value="CASTOR_ACT_dom"/>
</dbReference>
<dbReference type="Pfam" id="PF10000">
    <property type="entry name" value="ACT_3"/>
    <property type="match status" value="1"/>
</dbReference>
<dbReference type="InterPro" id="IPR018717">
    <property type="entry name" value="DUF2241"/>
</dbReference>
<feature type="domain" description="CASTOR ACT" evidence="2">
    <location>
        <begin position="76"/>
        <end position="126"/>
    </location>
</feature>
<feature type="domain" description="DUF2241" evidence="1">
    <location>
        <begin position="2"/>
        <end position="70"/>
    </location>
</feature>
<dbReference type="PANTHER" id="PTHR39199:SF1">
    <property type="entry name" value="BLR5128 PROTEIN"/>
    <property type="match status" value="1"/>
</dbReference>
<reference evidence="4" key="2">
    <citation type="submission" date="2023-07" db="EMBL/GenBank/DDBJ databases">
        <title>Genome content predicts the carbon catabolic preferences of heterotrophic bacteria.</title>
        <authorList>
            <person name="Gralka M."/>
        </authorList>
    </citation>
    <scope>NUCLEOTIDE SEQUENCE</scope>
    <source>
        <strain evidence="4">F2M12</strain>
    </source>
</reference>
<dbReference type="SUPFAM" id="SSF55021">
    <property type="entry name" value="ACT-like"/>
    <property type="match status" value="2"/>
</dbReference>
<dbReference type="AlphaFoldDB" id="A0AAW7Z0Q7"/>
<reference evidence="3 5" key="1">
    <citation type="submission" date="2015-12" db="EMBL/GenBank/DDBJ databases">
        <title>Intraspecies pangenome expansion in the marine bacterium Alteromonas.</title>
        <authorList>
            <person name="Lopez-Perez M."/>
            <person name="Rodriguez-Valera F."/>
        </authorList>
    </citation>
    <scope>NUCLEOTIDE SEQUENCE [LARGE SCALE GENOMIC DNA]</scope>
    <source>
        <strain evidence="3 5">LMG 21861</strain>
    </source>
</reference>
<dbReference type="Proteomes" id="UP000056750">
    <property type="component" value="Chromosome"/>
</dbReference>
<accession>A0AAW7Z0Q7</accession>
<dbReference type="Pfam" id="PF13840">
    <property type="entry name" value="ACT_7"/>
    <property type="match status" value="1"/>
</dbReference>
<dbReference type="InterPro" id="IPR045865">
    <property type="entry name" value="ACT-like_dom_sf"/>
</dbReference>
<proteinExistence type="predicted"/>
<dbReference type="EMBL" id="JAUOQI010000003">
    <property type="protein sequence ID" value="MDO6577019.1"/>
    <property type="molecule type" value="Genomic_DNA"/>
</dbReference>
<sequence length="133" mass="14176">MSGETDLNTLLKTLQPALSPESFVFVSVPYAVSPTHLANALMVYKEDEGITLILESSFARNEGFAVDSTYKRITCNVHSSLDAVGMTAAMSAGLTRANISANVVAGFYHDHIFVPASRADEAIAVLLELANPS</sequence>
<evidence type="ECO:0000259" key="1">
    <source>
        <dbReference type="Pfam" id="PF10000"/>
    </source>
</evidence>
<organism evidence="4 6">
    <name type="scientific">Alteromonas stellipolaris</name>
    <dbReference type="NCBI Taxonomy" id="233316"/>
    <lineage>
        <taxon>Bacteria</taxon>
        <taxon>Pseudomonadati</taxon>
        <taxon>Pseudomonadota</taxon>
        <taxon>Gammaproteobacteria</taxon>
        <taxon>Alteromonadales</taxon>
        <taxon>Alteromonadaceae</taxon>
        <taxon>Alteromonas/Salinimonas group</taxon>
        <taxon>Alteromonas</taxon>
    </lineage>
</organism>
<protein>
    <submittedName>
        <fullName evidence="4">ACT domain-containing protein</fullName>
    </submittedName>
</protein>